<proteinExistence type="predicted"/>
<dbReference type="Pfam" id="PF04851">
    <property type="entry name" value="ResIII"/>
    <property type="match status" value="1"/>
</dbReference>
<dbReference type="InterPro" id="IPR001650">
    <property type="entry name" value="Helicase_C-like"/>
</dbReference>
<dbReference type="GO" id="GO:0003677">
    <property type="term" value="F:DNA binding"/>
    <property type="evidence" value="ECO:0007669"/>
    <property type="project" value="InterPro"/>
</dbReference>
<reference evidence="3 5" key="2">
    <citation type="submission" date="2018-07" db="EMBL/GenBank/DDBJ databases">
        <title>The Genome Sequence of Enterococcus sp. DIV0659b.</title>
        <authorList>
            <consortium name="The Broad Institute Genomics Platform"/>
            <consortium name="The Broad Institute Genomic Center for Infectious Diseases"/>
            <person name="Earl A."/>
            <person name="Manson A."/>
            <person name="Schwartman J."/>
            <person name="Gilmore M."/>
            <person name="Abouelleil A."/>
            <person name="Cao P."/>
            <person name="Chapman S."/>
            <person name="Cusick C."/>
            <person name="Shea T."/>
            <person name="Young S."/>
            <person name="Neafsey D."/>
            <person name="Nusbaum C."/>
            <person name="Birren B."/>
        </authorList>
    </citation>
    <scope>NUCLEOTIDE SEQUENCE [LARGE SCALE GENOMIC DNA]</scope>
    <source>
        <strain evidence="3 5">4G2_DIV0659</strain>
    </source>
</reference>
<dbReference type="EMBL" id="NGLE02000001">
    <property type="protein sequence ID" value="MEI5994122.1"/>
    <property type="molecule type" value="Genomic_DNA"/>
</dbReference>
<dbReference type="Gene3D" id="3.40.50.300">
    <property type="entry name" value="P-loop containing nucleotide triphosphate hydrolases"/>
    <property type="match status" value="2"/>
</dbReference>
<evidence type="ECO:0000313" key="5">
    <source>
        <dbReference type="Proteomes" id="UP000195139"/>
    </source>
</evidence>
<evidence type="ECO:0000313" key="4">
    <source>
        <dbReference type="EMBL" id="OTO08600.1"/>
    </source>
</evidence>
<evidence type="ECO:0000259" key="1">
    <source>
        <dbReference type="PROSITE" id="PS51192"/>
    </source>
</evidence>
<dbReference type="RefSeq" id="WP_143353644.1">
    <property type="nucleotide sequence ID" value="NZ_NGLE02000001.1"/>
</dbReference>
<accession>A0A242CFA4</accession>
<dbReference type="GO" id="GO:0005829">
    <property type="term" value="C:cytosol"/>
    <property type="evidence" value="ECO:0007669"/>
    <property type="project" value="TreeGrafter"/>
</dbReference>
<dbReference type="InterPro" id="IPR006935">
    <property type="entry name" value="Helicase/UvrB_N"/>
</dbReference>
<dbReference type="SMART" id="SM00490">
    <property type="entry name" value="HELICc"/>
    <property type="match status" value="1"/>
</dbReference>
<dbReference type="InterPro" id="IPR050742">
    <property type="entry name" value="Helicase_Restrict-Modif_Enz"/>
</dbReference>
<dbReference type="SMART" id="SM00487">
    <property type="entry name" value="DEXDc"/>
    <property type="match status" value="1"/>
</dbReference>
<dbReference type="PANTHER" id="PTHR47396:SF1">
    <property type="entry name" value="ATP-DEPENDENT HELICASE IRC3-RELATED"/>
    <property type="match status" value="1"/>
</dbReference>
<dbReference type="SUPFAM" id="SSF52540">
    <property type="entry name" value="P-loop containing nucleoside triphosphate hydrolases"/>
    <property type="match status" value="1"/>
</dbReference>
<evidence type="ECO:0008006" key="6">
    <source>
        <dbReference type="Google" id="ProtNLM"/>
    </source>
</evidence>
<name>A0A242CFA4_9ENTE</name>
<comment type="caution">
    <text evidence="4">The sequence shown here is derived from an EMBL/GenBank/DDBJ whole genome shotgun (WGS) entry which is preliminary data.</text>
</comment>
<dbReference type="PROSITE" id="PS51194">
    <property type="entry name" value="HELICASE_CTER"/>
    <property type="match status" value="1"/>
</dbReference>
<keyword evidence="5" id="KW-1185">Reference proteome</keyword>
<reference evidence="4" key="1">
    <citation type="submission" date="2017-05" db="EMBL/GenBank/DDBJ databases">
        <title>The Genome Sequence of Enterococcus sp. 4G2_DIV0659.</title>
        <authorList>
            <consortium name="The Broad Institute Genomics Platform"/>
            <consortium name="The Broad Institute Genomic Center for Infectious Diseases"/>
            <person name="Earl A."/>
            <person name="Manson A."/>
            <person name="Schwartman J."/>
            <person name="Gilmore M."/>
            <person name="Abouelleil A."/>
            <person name="Cao P."/>
            <person name="Chapman S."/>
            <person name="Cusick C."/>
            <person name="Shea T."/>
            <person name="Young S."/>
            <person name="Neafsey D."/>
            <person name="Nusbaum C."/>
            <person name="Birren B."/>
        </authorList>
    </citation>
    <scope>NUCLEOTIDE SEQUENCE [LARGE SCALE GENOMIC DNA]</scope>
    <source>
        <strain evidence="4">4G2_DIV0659</strain>
    </source>
</reference>
<feature type="domain" description="Helicase C-terminal" evidence="2">
    <location>
        <begin position="271"/>
        <end position="431"/>
    </location>
</feature>
<sequence length="624" mass="71667">MENNYFINTPTNIVQNEKLREPQILAYAEVYEHFKIKNKTNKHAIVILPTGSGKTGLISLLPYNISNGRVLIIAPQLTILNTIENSLDSGNSSNFWTDMGIINNPKNLPTVVKYEGKNTRKEHMEQANIVIANIQKLQSRNEMALLNQYESNFFDMIIIDEAHHSEATTWLENLSHFSEAKVVKLTATAYRTDQKQLVGELVYKYKLSQAMSNGYVKSLEKFNYIPEQLYFTLDDNYSKQYTYQQILDMELKNEDWIARSVAFSDECKISVVKKSIEILQRKRANTDVPHKIIAAASNIKEAKRIAELYVSEGYKAIAIHNELKPEEKEKAFSDIENHRVEVIVNVSMMGEGYDHKYLSVAAIFRAFKNPLPYEQFIGRILRAIPQNEVRKSEDNIGSVVAHELLFLDELWEYYKSQLQESNFIDVLTDRDIPDSEPGINPPTGGIIEIDFGQVKELGQGNMSHSIYMETDYIIQAQKERQKRQKKILDLSKLLNITKNEASDILNRQDSSSNELKRPDVILKRRKKTTDTNIRQVIVPELLLIAGVDISGKELKTLPIFNGKYQWIPSKITDNGGMLATYFNSFLKNAIGYKREEWSNDDYERAGELLEQQADYLKGFFEGNE</sequence>
<feature type="domain" description="Helicase ATP-binding" evidence="1">
    <location>
        <begin position="35"/>
        <end position="207"/>
    </location>
</feature>
<evidence type="ECO:0000259" key="2">
    <source>
        <dbReference type="PROSITE" id="PS51194"/>
    </source>
</evidence>
<dbReference type="InterPro" id="IPR027417">
    <property type="entry name" value="P-loop_NTPase"/>
</dbReference>
<dbReference type="EMBL" id="NGLE01000002">
    <property type="protein sequence ID" value="OTO08600.1"/>
    <property type="molecule type" value="Genomic_DNA"/>
</dbReference>
<evidence type="ECO:0000313" key="3">
    <source>
        <dbReference type="EMBL" id="MEI5994122.1"/>
    </source>
</evidence>
<dbReference type="GO" id="GO:0016787">
    <property type="term" value="F:hydrolase activity"/>
    <property type="evidence" value="ECO:0007669"/>
    <property type="project" value="InterPro"/>
</dbReference>
<gene>
    <name evidence="4" type="ORF">A5880_001600</name>
    <name evidence="3" type="ORF">A5880_001680</name>
</gene>
<organism evidence="4">
    <name type="scientific">Candidatus Enterococcus mansonii</name>
    <dbReference type="NCBI Taxonomy" id="1834181"/>
    <lineage>
        <taxon>Bacteria</taxon>
        <taxon>Bacillati</taxon>
        <taxon>Bacillota</taxon>
        <taxon>Bacilli</taxon>
        <taxon>Lactobacillales</taxon>
        <taxon>Enterococcaceae</taxon>
        <taxon>Enterococcus</taxon>
    </lineage>
</organism>
<dbReference type="PROSITE" id="PS51192">
    <property type="entry name" value="HELICASE_ATP_BIND_1"/>
    <property type="match status" value="1"/>
</dbReference>
<dbReference type="AlphaFoldDB" id="A0A242CFA4"/>
<dbReference type="Proteomes" id="UP000195139">
    <property type="component" value="Unassembled WGS sequence"/>
</dbReference>
<dbReference type="Pfam" id="PF00271">
    <property type="entry name" value="Helicase_C"/>
    <property type="match status" value="1"/>
</dbReference>
<protein>
    <recommendedName>
        <fullName evidence="6">Helicase ATP-binding domain-containing protein</fullName>
    </recommendedName>
</protein>
<dbReference type="InterPro" id="IPR014001">
    <property type="entry name" value="Helicase_ATP-bd"/>
</dbReference>
<dbReference type="OrthoDB" id="9802848at2"/>
<dbReference type="STRING" id="1834181.A5880_001600"/>
<dbReference type="PANTHER" id="PTHR47396">
    <property type="entry name" value="TYPE I RESTRICTION ENZYME ECOKI R PROTEIN"/>
    <property type="match status" value="1"/>
</dbReference>
<dbReference type="GO" id="GO:0005524">
    <property type="term" value="F:ATP binding"/>
    <property type="evidence" value="ECO:0007669"/>
    <property type="project" value="InterPro"/>
</dbReference>